<accession>A9VDJ3</accession>
<keyword evidence="6" id="KW-0198">Cysteine biosynthesis</keyword>
<dbReference type="CDD" id="cd01561">
    <property type="entry name" value="CBS_like"/>
    <property type="match status" value="1"/>
</dbReference>
<name>A9VDJ3_MONBE</name>
<dbReference type="GO" id="GO:0006535">
    <property type="term" value="P:cysteine biosynthetic process from serine"/>
    <property type="evidence" value="ECO:0000318"/>
    <property type="project" value="GO_Central"/>
</dbReference>
<protein>
    <recommendedName>
        <fullName evidence="7">Tryptophan synthase beta chain-like PALP domain-containing protein</fullName>
    </recommendedName>
</protein>
<comment type="cofactor">
    <cofactor evidence="1">
        <name>pyridoxal 5'-phosphate</name>
        <dbReference type="ChEBI" id="CHEBI:597326"/>
    </cofactor>
</comment>
<dbReference type="Gene3D" id="3.40.50.1100">
    <property type="match status" value="2"/>
</dbReference>
<evidence type="ECO:0000256" key="4">
    <source>
        <dbReference type="ARBA" id="ARBA00022679"/>
    </source>
</evidence>
<dbReference type="GO" id="GO:0004124">
    <property type="term" value="F:cysteine synthase activity"/>
    <property type="evidence" value="ECO:0000318"/>
    <property type="project" value="GO_Central"/>
</dbReference>
<evidence type="ECO:0000256" key="2">
    <source>
        <dbReference type="ARBA" id="ARBA00007103"/>
    </source>
</evidence>
<keyword evidence="3" id="KW-0028">Amino-acid biosynthesis</keyword>
<keyword evidence="4" id="KW-0808">Transferase</keyword>
<dbReference type="InterPro" id="IPR036052">
    <property type="entry name" value="TrpB-like_PALP_sf"/>
</dbReference>
<dbReference type="AlphaFoldDB" id="A9VDJ3"/>
<evidence type="ECO:0000256" key="6">
    <source>
        <dbReference type="ARBA" id="ARBA00023192"/>
    </source>
</evidence>
<comment type="similarity">
    <text evidence="2">Belongs to the cysteine synthase/cystathionine beta-synthase family.</text>
</comment>
<feature type="domain" description="Tryptophan synthase beta chain-like PALP" evidence="7">
    <location>
        <begin position="13"/>
        <end position="293"/>
    </location>
</feature>
<evidence type="ECO:0000313" key="8">
    <source>
        <dbReference type="EMBL" id="EDQ84402.1"/>
    </source>
</evidence>
<dbReference type="GO" id="GO:0005737">
    <property type="term" value="C:cytoplasm"/>
    <property type="evidence" value="ECO:0000318"/>
    <property type="project" value="GO_Central"/>
</dbReference>
<dbReference type="InterPro" id="IPR050214">
    <property type="entry name" value="Cys_Synth/Cystath_Beta-Synth"/>
</dbReference>
<dbReference type="InterPro" id="IPR001926">
    <property type="entry name" value="TrpB-like_PALP"/>
</dbReference>
<dbReference type="PANTHER" id="PTHR10314">
    <property type="entry name" value="CYSTATHIONINE BETA-SYNTHASE"/>
    <property type="match status" value="1"/>
</dbReference>
<dbReference type="PROSITE" id="PS00901">
    <property type="entry name" value="CYS_SYNTHASE"/>
    <property type="match status" value="1"/>
</dbReference>
<dbReference type="STRING" id="81824.A9VDJ3"/>
<evidence type="ECO:0000256" key="1">
    <source>
        <dbReference type="ARBA" id="ARBA00001933"/>
    </source>
</evidence>
<gene>
    <name evidence="8" type="ORF">MONBRDRAFT_30290</name>
</gene>
<dbReference type="KEGG" id="mbr:MONBRDRAFT_30290"/>
<dbReference type="eggNOG" id="KOG1481">
    <property type="taxonomic scope" value="Eukaryota"/>
</dbReference>
<dbReference type="RefSeq" id="XP_001750803.1">
    <property type="nucleotide sequence ID" value="XM_001750751.1"/>
</dbReference>
<reference evidence="8 9" key="1">
    <citation type="journal article" date="2008" name="Nature">
        <title>The genome of the choanoflagellate Monosiga brevicollis and the origin of metazoans.</title>
        <authorList>
            <consortium name="JGI Sequencing"/>
            <person name="King N."/>
            <person name="Westbrook M.J."/>
            <person name="Young S.L."/>
            <person name="Kuo A."/>
            <person name="Abedin M."/>
            <person name="Chapman J."/>
            <person name="Fairclough S."/>
            <person name="Hellsten U."/>
            <person name="Isogai Y."/>
            <person name="Letunic I."/>
            <person name="Marr M."/>
            <person name="Pincus D."/>
            <person name="Putnam N."/>
            <person name="Rokas A."/>
            <person name="Wright K.J."/>
            <person name="Zuzow R."/>
            <person name="Dirks W."/>
            <person name="Good M."/>
            <person name="Goodstein D."/>
            <person name="Lemons D."/>
            <person name="Li W."/>
            <person name="Lyons J.B."/>
            <person name="Morris A."/>
            <person name="Nichols S."/>
            <person name="Richter D.J."/>
            <person name="Salamov A."/>
            <person name="Bork P."/>
            <person name="Lim W.A."/>
            <person name="Manning G."/>
            <person name="Miller W.T."/>
            <person name="McGinnis W."/>
            <person name="Shapiro H."/>
            <person name="Tjian R."/>
            <person name="Grigoriev I.V."/>
            <person name="Rokhsar D."/>
        </authorList>
    </citation>
    <scope>NUCLEOTIDE SEQUENCE [LARGE SCALE GENOMIC DNA]</scope>
    <source>
        <strain evidence="9">MX1 / ATCC 50154</strain>
    </source>
</reference>
<dbReference type="SUPFAM" id="SSF53686">
    <property type="entry name" value="Tryptophan synthase beta subunit-like PLP-dependent enzymes"/>
    <property type="match status" value="1"/>
</dbReference>
<dbReference type="OMA" id="VVPMAKG"/>
<proteinExistence type="inferred from homology"/>
<dbReference type="InParanoid" id="A9VDJ3"/>
<dbReference type="GeneID" id="5896041"/>
<evidence type="ECO:0000259" key="7">
    <source>
        <dbReference type="Pfam" id="PF00291"/>
    </source>
</evidence>
<keyword evidence="9" id="KW-1185">Reference proteome</keyword>
<dbReference type="Pfam" id="PF00291">
    <property type="entry name" value="PALP"/>
    <property type="match status" value="1"/>
</dbReference>
<keyword evidence="5" id="KW-0663">Pyridoxal phosphate</keyword>
<dbReference type="EMBL" id="CH991588">
    <property type="protein sequence ID" value="EDQ84402.1"/>
    <property type="molecule type" value="Genomic_DNA"/>
</dbReference>
<dbReference type="InterPro" id="IPR001216">
    <property type="entry name" value="P-phosphate_BS"/>
</dbReference>
<evidence type="ECO:0000313" key="9">
    <source>
        <dbReference type="Proteomes" id="UP000001357"/>
    </source>
</evidence>
<evidence type="ECO:0000256" key="3">
    <source>
        <dbReference type="ARBA" id="ARBA00022605"/>
    </source>
</evidence>
<dbReference type="Proteomes" id="UP000001357">
    <property type="component" value="Unassembled WGS sequence"/>
</dbReference>
<dbReference type="FunFam" id="3.40.50.1100:FF:000016">
    <property type="entry name" value="Cysteine synthase A"/>
    <property type="match status" value="1"/>
</dbReference>
<organism evidence="8 9">
    <name type="scientific">Monosiga brevicollis</name>
    <name type="common">Choanoflagellate</name>
    <dbReference type="NCBI Taxonomy" id="81824"/>
    <lineage>
        <taxon>Eukaryota</taxon>
        <taxon>Choanoflagellata</taxon>
        <taxon>Craspedida</taxon>
        <taxon>Salpingoecidae</taxon>
        <taxon>Monosiga</taxon>
    </lineage>
</organism>
<evidence type="ECO:0000256" key="5">
    <source>
        <dbReference type="ARBA" id="ARBA00022898"/>
    </source>
</evidence>
<sequence length="327" mass="35398">MRSLASVRPPHEPATGCQILVKAEHMNPGGSVKDRAALKLLRQAEARGQLKPHTGQCIVEGTGGNTGIALAMLGTSLGYKTIFAMPEKTSRDKSNLMELFGAETHRQPAVPFNDEQHYYQVIRRLAQQEGNFGPDQFENTDNAAAHREGTGPEIWRQTRGRIDGFTCASGTGGTMAGVSSYLKGRNSKIAVWLTDPMGSGLAAYVNHHDTSFPASGSTVAEGVGITRLTNNFKEARVDGAFKGTDEEAITMMYYLARHEGLYVGPSAALNVVGAIKLARKLGPNKCVVTVLCDTGDRYRATVYNEAWLKEHNLAPKQVSRGDMSFVL</sequence>